<evidence type="ECO:0000313" key="3">
    <source>
        <dbReference type="EMBL" id="WCR08325.1"/>
    </source>
</evidence>
<keyword evidence="1" id="KW-1133">Transmembrane helix</keyword>
<feature type="transmembrane region" description="Helical" evidence="1">
    <location>
        <begin position="41"/>
        <end position="63"/>
    </location>
</feature>
<evidence type="ECO:0000259" key="2">
    <source>
        <dbReference type="Pfam" id="PF07331"/>
    </source>
</evidence>
<dbReference type="EMBL" id="CP067136">
    <property type="protein sequence ID" value="WCR08325.1"/>
    <property type="molecule type" value="Genomic_DNA"/>
</dbReference>
<feature type="transmembrane region" description="Helical" evidence="1">
    <location>
        <begin position="12"/>
        <end position="29"/>
    </location>
</feature>
<accession>A0ABY7SMU2</accession>
<keyword evidence="1" id="KW-0812">Transmembrane</keyword>
<feature type="transmembrane region" description="Helical" evidence="1">
    <location>
        <begin position="115"/>
        <end position="133"/>
    </location>
</feature>
<gene>
    <name evidence="3" type="ORF">JHX87_05785</name>
</gene>
<evidence type="ECO:0000256" key="1">
    <source>
        <dbReference type="SAM" id="Phobius"/>
    </source>
</evidence>
<keyword evidence="1" id="KW-0472">Membrane</keyword>
<dbReference type="RefSeq" id="WP_271883122.1">
    <property type="nucleotide sequence ID" value="NZ_CP067136.1"/>
</dbReference>
<proteinExistence type="predicted"/>
<dbReference type="InterPro" id="IPR009936">
    <property type="entry name" value="DUF1468"/>
</dbReference>
<organism evidence="3 4">
    <name type="scientific">Paracoccus fistulariae</name>
    <dbReference type="NCBI Taxonomy" id="658446"/>
    <lineage>
        <taxon>Bacteria</taxon>
        <taxon>Pseudomonadati</taxon>
        <taxon>Pseudomonadota</taxon>
        <taxon>Alphaproteobacteria</taxon>
        <taxon>Rhodobacterales</taxon>
        <taxon>Paracoccaceae</taxon>
        <taxon>Paracoccus</taxon>
    </lineage>
</organism>
<protein>
    <submittedName>
        <fullName evidence="3">Tripartite tricarboxylate transporter TctB family protein</fullName>
    </submittedName>
</protein>
<evidence type="ECO:0000313" key="4">
    <source>
        <dbReference type="Proteomes" id="UP001219349"/>
    </source>
</evidence>
<keyword evidence="4" id="KW-1185">Reference proteome</keyword>
<name>A0ABY7SMU2_9RHOB</name>
<dbReference type="Proteomes" id="UP001219349">
    <property type="component" value="Chromosome"/>
</dbReference>
<feature type="transmembrane region" description="Helical" evidence="1">
    <location>
        <begin position="69"/>
        <end position="88"/>
    </location>
</feature>
<feature type="domain" description="DUF1468" evidence="2">
    <location>
        <begin position="9"/>
        <end position="142"/>
    </location>
</feature>
<reference evidence="3 4" key="1">
    <citation type="submission" date="2021-01" db="EMBL/GenBank/DDBJ databases">
        <title>Biogeographic distribution of Paracoccus.</title>
        <authorList>
            <person name="Hollensteiner J."/>
            <person name="Leineberger J."/>
            <person name="Brinkhoff T."/>
            <person name="Daniel R."/>
        </authorList>
    </citation>
    <scope>NUCLEOTIDE SEQUENCE [LARGE SCALE GENOMIC DNA]</scope>
    <source>
        <strain evidence="3 4">KCTC 22803</strain>
    </source>
</reference>
<sequence>MQRDYHDLWGGAVLAATGAAVALYCLGNYDFGSLRQMGPGFFPVVLGVILTLLGVLIALPAWFRAGKAAPFAALDALAVLAAIAVFAFGLGRLGLILSTAGATLIASLAAPRPGWLWRVVLTVVVTALTWLIFKQGLQMTVPLWPGI</sequence>
<dbReference type="Pfam" id="PF07331">
    <property type="entry name" value="TctB"/>
    <property type="match status" value="1"/>
</dbReference>